<sequence length="217" mass="23665">MRIVRRGLLLAGIAASVLAMPTILTVPSTVALAASASQAAAPVGPVQRLDNALIETMQNAEQLKFQGRYDKLAPVLNAVFDVPEMTRIAVGPMWNDASEADKAEMTEVFGRYMATMYAARFNGYKGETFEIADSKPRDGGRVLVITKLVRKDQEPVELSYLMKGEGDNWHVTDVYYNGSISQLAQLRSEFSAPLRDGGVKNLKSVLETKIKQLQGGA</sequence>
<feature type="signal peptide" evidence="1">
    <location>
        <begin position="1"/>
        <end position="19"/>
    </location>
</feature>
<evidence type="ECO:0000256" key="1">
    <source>
        <dbReference type="SAM" id="SignalP"/>
    </source>
</evidence>
<feature type="chain" id="PRO_5047296955" evidence="1">
    <location>
        <begin position="20"/>
        <end position="217"/>
    </location>
</feature>
<dbReference type="InterPro" id="IPR042245">
    <property type="entry name" value="Tgt2/MlaC_sf"/>
</dbReference>
<accession>A0ABU0YKT3</accession>
<dbReference type="EMBL" id="JAUYVI010000003">
    <property type="protein sequence ID" value="MDQ7247812.1"/>
    <property type="molecule type" value="Genomic_DNA"/>
</dbReference>
<dbReference type="RefSeq" id="WP_379955248.1">
    <property type="nucleotide sequence ID" value="NZ_JAUYVI010000003.1"/>
</dbReference>
<evidence type="ECO:0000313" key="3">
    <source>
        <dbReference type="Proteomes" id="UP001230156"/>
    </source>
</evidence>
<dbReference type="Gene3D" id="3.10.450.710">
    <property type="entry name" value="Tgt2/MlaC"/>
    <property type="match status" value="1"/>
</dbReference>
<dbReference type="InterPro" id="IPR008869">
    <property type="entry name" value="MlaC/ttg2D"/>
</dbReference>
<keyword evidence="3" id="KW-1185">Reference proteome</keyword>
<dbReference type="PANTHER" id="PTHR36573:SF1">
    <property type="entry name" value="INTERMEMBRANE PHOSPHOLIPID TRANSPORT SYSTEM BINDING PROTEIN MLAC"/>
    <property type="match status" value="1"/>
</dbReference>
<reference evidence="3" key="1">
    <citation type="submission" date="2023-08" db="EMBL/GenBank/DDBJ databases">
        <title>Rhodospirillaceae gen. nov., a novel taxon isolated from the Yangtze River Yuezi River estuary sludge.</title>
        <authorList>
            <person name="Ruan L."/>
        </authorList>
    </citation>
    <scope>NUCLEOTIDE SEQUENCE [LARGE SCALE GENOMIC DNA]</scope>
    <source>
        <strain evidence="3">R-7</strain>
    </source>
</reference>
<evidence type="ECO:0000313" key="2">
    <source>
        <dbReference type="EMBL" id="MDQ7247812.1"/>
    </source>
</evidence>
<name>A0ABU0YKT3_9PROT</name>
<proteinExistence type="predicted"/>
<dbReference type="Pfam" id="PF05494">
    <property type="entry name" value="MlaC"/>
    <property type="match status" value="1"/>
</dbReference>
<protein>
    <submittedName>
        <fullName evidence="2">ABC transporter substrate-binding protein</fullName>
    </submittedName>
</protein>
<dbReference type="InterPro" id="IPR017842">
    <property type="entry name" value="Hopanoid_biosyn-assoc_HpnM"/>
</dbReference>
<keyword evidence="1" id="KW-0732">Signal</keyword>
<dbReference type="Proteomes" id="UP001230156">
    <property type="component" value="Unassembled WGS sequence"/>
</dbReference>
<dbReference type="NCBIfam" id="TIGR03481">
    <property type="entry name" value="HpnM"/>
    <property type="match status" value="1"/>
</dbReference>
<gene>
    <name evidence="2" type="ORF">Q8A70_09050</name>
</gene>
<comment type="caution">
    <text evidence="2">The sequence shown here is derived from an EMBL/GenBank/DDBJ whole genome shotgun (WGS) entry which is preliminary data.</text>
</comment>
<dbReference type="PANTHER" id="PTHR36573">
    <property type="entry name" value="INTERMEMBRANE PHOSPHOLIPID TRANSPORT SYSTEM BINDING PROTEIN MLAC"/>
    <property type="match status" value="1"/>
</dbReference>
<organism evidence="2 3">
    <name type="scientific">Dongia sedimenti</name>
    <dbReference type="NCBI Taxonomy" id="3064282"/>
    <lineage>
        <taxon>Bacteria</taxon>
        <taxon>Pseudomonadati</taxon>
        <taxon>Pseudomonadota</taxon>
        <taxon>Alphaproteobacteria</taxon>
        <taxon>Rhodospirillales</taxon>
        <taxon>Dongiaceae</taxon>
        <taxon>Dongia</taxon>
    </lineage>
</organism>